<accession>A0ABQ4N2W6</accession>
<dbReference type="RefSeq" id="WP_213527799.1">
    <property type="nucleotide sequence ID" value="NZ_BOVJ01000033.1"/>
</dbReference>
<evidence type="ECO:0000313" key="2">
    <source>
        <dbReference type="EMBL" id="GIQ62497.1"/>
    </source>
</evidence>
<name>A0ABQ4N2W6_9BACL</name>
<dbReference type="InterPro" id="IPR018961">
    <property type="entry name" value="DnaJ_homolog_subfam-C_membr-28"/>
</dbReference>
<evidence type="ECO:0000313" key="3">
    <source>
        <dbReference type="Proteomes" id="UP000680304"/>
    </source>
</evidence>
<dbReference type="EMBL" id="BOVJ01000033">
    <property type="protein sequence ID" value="GIQ62497.1"/>
    <property type="molecule type" value="Genomic_DNA"/>
</dbReference>
<feature type="domain" description="DnaJ homologue subfamily C member 28 conserved" evidence="1">
    <location>
        <begin position="13"/>
        <end position="79"/>
    </location>
</feature>
<evidence type="ECO:0000259" key="1">
    <source>
        <dbReference type="Pfam" id="PF09350"/>
    </source>
</evidence>
<keyword evidence="3" id="KW-1185">Reference proteome</keyword>
<reference evidence="2 3" key="1">
    <citation type="submission" date="2021-04" db="EMBL/GenBank/DDBJ databases">
        <title>Draft genome sequence of Paenibacillus cisolokensis, LC2-13A.</title>
        <authorList>
            <person name="Uke A."/>
            <person name="Chhe C."/>
            <person name="Baramee S."/>
            <person name="Kosugi A."/>
        </authorList>
    </citation>
    <scope>NUCLEOTIDE SEQUENCE [LARGE SCALE GENOMIC DNA]</scope>
    <source>
        <strain evidence="2 3">LC2-13A</strain>
    </source>
</reference>
<comment type="caution">
    <text evidence="2">The sequence shown here is derived from an EMBL/GenBank/DDBJ whole genome shotgun (WGS) entry which is preliminary data.</text>
</comment>
<dbReference type="Proteomes" id="UP000680304">
    <property type="component" value="Unassembled WGS sequence"/>
</dbReference>
<sequence length="134" mass="15230">MQGGGYGGLFSQLVEERIAEARRKGEFDNLQGAGKPLELEDLSHIPEELRVGYKLLKNSGYVPEEVQLAKELIALQDLIAMCEQDDERRKLSKQLSEKRLRLRLLGEQRGWGSLAAFGQYEKQIRERLEGADQT</sequence>
<dbReference type="Pfam" id="PF09350">
    <property type="entry name" value="DJC28_CD"/>
    <property type="match status" value="1"/>
</dbReference>
<proteinExistence type="predicted"/>
<organism evidence="2 3">
    <name type="scientific">Paenibacillus cisolokensis</name>
    <dbReference type="NCBI Taxonomy" id="1658519"/>
    <lineage>
        <taxon>Bacteria</taxon>
        <taxon>Bacillati</taxon>
        <taxon>Bacillota</taxon>
        <taxon>Bacilli</taxon>
        <taxon>Bacillales</taxon>
        <taxon>Paenibacillaceae</taxon>
        <taxon>Paenibacillus</taxon>
    </lineage>
</organism>
<protein>
    <submittedName>
        <fullName evidence="2">DUF1992 domain-containing protein</fullName>
    </submittedName>
</protein>
<dbReference type="PANTHER" id="PTHR39158:SF1">
    <property type="entry name" value="DNAJ HOMOLOG SUBFAMILY C MEMBER 28"/>
    <property type="match status" value="1"/>
</dbReference>
<dbReference type="InterPro" id="IPR052573">
    <property type="entry name" value="DnaJ_C_subfamily_28"/>
</dbReference>
<dbReference type="PANTHER" id="PTHR39158">
    <property type="entry name" value="OS08G0560600 PROTEIN"/>
    <property type="match status" value="1"/>
</dbReference>
<gene>
    <name evidence="2" type="ORF">PACILC2_10650</name>
</gene>